<evidence type="ECO:0008006" key="4">
    <source>
        <dbReference type="Google" id="ProtNLM"/>
    </source>
</evidence>
<name>A0A7W9VUD3_9HYPH</name>
<keyword evidence="3" id="KW-1185">Reference proteome</keyword>
<accession>A0A7W9VUD3</accession>
<dbReference type="InterPro" id="IPR021457">
    <property type="entry name" value="DUF3108"/>
</dbReference>
<reference evidence="2 3" key="1">
    <citation type="submission" date="2020-08" db="EMBL/GenBank/DDBJ databases">
        <title>Genomic Encyclopedia of Type Strains, Phase IV (KMG-IV): sequencing the most valuable type-strain genomes for metagenomic binning, comparative biology and taxonomic classification.</title>
        <authorList>
            <person name="Goeker M."/>
        </authorList>
    </citation>
    <scope>NUCLEOTIDE SEQUENCE [LARGE SCALE GENOMIC DNA]</scope>
    <source>
        <strain evidence="2 3">DSM 11099</strain>
    </source>
</reference>
<organism evidence="2 3">
    <name type="scientific">Aquamicrobium lusatiense</name>
    <dbReference type="NCBI Taxonomy" id="89772"/>
    <lineage>
        <taxon>Bacteria</taxon>
        <taxon>Pseudomonadati</taxon>
        <taxon>Pseudomonadota</taxon>
        <taxon>Alphaproteobacteria</taxon>
        <taxon>Hyphomicrobiales</taxon>
        <taxon>Phyllobacteriaceae</taxon>
        <taxon>Aquamicrobium</taxon>
    </lineage>
</organism>
<protein>
    <recommendedName>
        <fullName evidence="4">DUF3108 domain-containing protein</fullName>
    </recommendedName>
</protein>
<evidence type="ECO:0000313" key="3">
    <source>
        <dbReference type="Proteomes" id="UP000533306"/>
    </source>
</evidence>
<dbReference type="RefSeq" id="WP_183825379.1">
    <property type="nucleotide sequence ID" value="NZ_JACHEU010000001.1"/>
</dbReference>
<evidence type="ECO:0000313" key="2">
    <source>
        <dbReference type="EMBL" id="MBB6011100.1"/>
    </source>
</evidence>
<sequence>MPFPPAIRLAATAFVLSASGVLTAASPAQAASPQTFHGDYTISYLGLPVARASFQSRYDGDDYSIDGSVTSAGLARIFDDTKGTLRAVGQFSGDSPAPSSFRADYVSAKKPSLVDIRFANGTVASTQVKPAPKKRGSDWIGLDAAHLRRAVDPIAATLVRADSPDKVCGRTVKMYDGELRADLRLSFASSGATSVKGYKGPTVTCRMNFQPVAGYRKGKKALDYLKNRSRIMVTFAPVGETGVYAPIYATVGTQIGTITVSAHRFEAAR</sequence>
<keyword evidence="1" id="KW-0732">Signal</keyword>
<dbReference type="Pfam" id="PF11306">
    <property type="entry name" value="DUF3108"/>
    <property type="match status" value="1"/>
</dbReference>
<gene>
    <name evidence="2" type="ORF">HNR59_000445</name>
</gene>
<evidence type="ECO:0000256" key="1">
    <source>
        <dbReference type="SAM" id="SignalP"/>
    </source>
</evidence>
<dbReference type="EMBL" id="JACHEU010000001">
    <property type="protein sequence ID" value="MBB6011100.1"/>
    <property type="molecule type" value="Genomic_DNA"/>
</dbReference>
<feature type="chain" id="PRO_5030950216" description="DUF3108 domain-containing protein" evidence="1">
    <location>
        <begin position="25"/>
        <end position="269"/>
    </location>
</feature>
<proteinExistence type="predicted"/>
<dbReference type="Proteomes" id="UP000533306">
    <property type="component" value="Unassembled WGS sequence"/>
</dbReference>
<comment type="caution">
    <text evidence="2">The sequence shown here is derived from an EMBL/GenBank/DDBJ whole genome shotgun (WGS) entry which is preliminary data.</text>
</comment>
<dbReference type="AlphaFoldDB" id="A0A7W9VUD3"/>
<feature type="signal peptide" evidence="1">
    <location>
        <begin position="1"/>
        <end position="24"/>
    </location>
</feature>